<accession>A0A1W1UKA6</accession>
<sequence length="325" mass="35814">MSKLPSSTIPTICTYRRGHGGEGERLFINEFLLPTLAEVTTAPVTVDGYGNILVDAGRADVLFVAHVDTVHLPEEPPKQVVELNDYTLSLVSKNATCLGADDGAGIAVLLYLLSRGVEGQYLFTRCEERGGIGASYFYDNSKAVLNAAKIAIEIDRRGYTDVIYSQGVGDCASLEFATSLADRLGQKMKPSDLGSFTDIATFADIIPECVNLSAGYFNEHTPKETVNLEYVDLLARALELVVWETLPITREAGDFGNYGQYDYYNINRQFSDGDTLTYRQVEDLVKTDPQLVVDILIQLGVTAHDVNTVSEDLYGVSYDDLYNYY</sequence>
<evidence type="ECO:0000313" key="4">
    <source>
        <dbReference type="Proteomes" id="UP000192408"/>
    </source>
</evidence>
<feature type="domain" description="Peptidase M28" evidence="2">
    <location>
        <begin position="60"/>
        <end position="226"/>
    </location>
</feature>
<evidence type="ECO:0000256" key="1">
    <source>
        <dbReference type="ARBA" id="ARBA00022801"/>
    </source>
</evidence>
<name>A0A1W1UKA6_9PAST</name>
<reference evidence="4" key="1">
    <citation type="submission" date="2017-04" db="EMBL/GenBank/DDBJ databases">
        <authorList>
            <person name="Varghese N."/>
            <person name="Submissions S."/>
        </authorList>
    </citation>
    <scope>NUCLEOTIDE SEQUENCE [LARGE SCALE GENOMIC DNA]</scope>
    <source>
        <strain evidence="4">DSM 23072</strain>
    </source>
</reference>
<dbReference type="AlphaFoldDB" id="A0A1W1UKA6"/>
<dbReference type="STRING" id="1122938.SAMN05660772_01876"/>
<proteinExistence type="predicted"/>
<dbReference type="InterPro" id="IPR001261">
    <property type="entry name" value="ArgE/DapE_CS"/>
</dbReference>
<dbReference type="PROSITE" id="PS00758">
    <property type="entry name" value="ARGE_DAPE_CPG2_1"/>
    <property type="match status" value="1"/>
</dbReference>
<protein>
    <submittedName>
        <fullName evidence="3">Di-and tripeptidases</fullName>
    </submittedName>
</protein>
<gene>
    <name evidence="3" type="ORF">SAMN05660772_01876</name>
</gene>
<dbReference type="Pfam" id="PF04389">
    <property type="entry name" value="Peptidase_M28"/>
    <property type="match status" value="1"/>
</dbReference>
<evidence type="ECO:0000313" key="3">
    <source>
        <dbReference type="EMBL" id="SMB81510.1"/>
    </source>
</evidence>
<organism evidence="3 4">
    <name type="scientific">Pasteurella testudinis DSM 23072</name>
    <dbReference type="NCBI Taxonomy" id="1122938"/>
    <lineage>
        <taxon>Bacteria</taxon>
        <taxon>Pseudomonadati</taxon>
        <taxon>Pseudomonadota</taxon>
        <taxon>Gammaproteobacteria</taxon>
        <taxon>Pasteurellales</taxon>
        <taxon>Pasteurellaceae</taxon>
        <taxon>Pasteurella</taxon>
    </lineage>
</organism>
<evidence type="ECO:0000259" key="2">
    <source>
        <dbReference type="Pfam" id="PF04389"/>
    </source>
</evidence>
<dbReference type="Proteomes" id="UP000192408">
    <property type="component" value="Unassembled WGS sequence"/>
</dbReference>
<dbReference type="RefSeq" id="WP_115306348.1">
    <property type="nucleotide sequence ID" value="NZ_FWWV01000006.1"/>
</dbReference>
<keyword evidence="1" id="KW-0378">Hydrolase</keyword>
<dbReference type="SUPFAM" id="SSF53187">
    <property type="entry name" value="Zn-dependent exopeptidases"/>
    <property type="match status" value="1"/>
</dbReference>
<keyword evidence="4" id="KW-1185">Reference proteome</keyword>
<dbReference type="Gene3D" id="3.40.630.10">
    <property type="entry name" value="Zn peptidases"/>
    <property type="match status" value="1"/>
</dbReference>
<dbReference type="InterPro" id="IPR007484">
    <property type="entry name" value="Peptidase_M28"/>
</dbReference>
<dbReference type="EMBL" id="FWWV01000006">
    <property type="protein sequence ID" value="SMB81510.1"/>
    <property type="molecule type" value="Genomic_DNA"/>
</dbReference>